<keyword evidence="4" id="KW-0472">Membrane</keyword>
<evidence type="ECO:0000256" key="4">
    <source>
        <dbReference type="ARBA" id="ARBA00023136"/>
    </source>
</evidence>
<name>A0A3S1B590_9BACT</name>
<dbReference type="InterPro" id="IPR033985">
    <property type="entry name" value="SusD-like_N"/>
</dbReference>
<feature type="domain" description="RagB/SusD" evidence="6">
    <location>
        <begin position="319"/>
        <end position="589"/>
    </location>
</feature>
<proteinExistence type="inferred from homology"/>
<dbReference type="OrthoDB" id="5694214at2"/>
<sequence length="589" mass="66132">MKKIQIILLTVLGMGIFSSCLKKNLLDPVINTNLNEASVFADSARTMDYLIGGIYTDLGINNYFRRYSSNGLAECADESSFKLFGGTQNSVMVILGTLNPDATGPYEVAYNSSYDNIRRVNIFLKNLPNTPLSGELKVRVKAEARFLRAWFYAQLLMHFGGMPIVGDTIYAPTQRIIHERATIEQMVQYIVSELDAARPDLPDPVSERSEDYGRANQGFCMALKAKILLYAASPLMNGGNAQYPPKGDPAAKYVSAPVYRPERWQAAETALSALISTGWYSLVVDNSKPGLGFYKLFITRKNSEYIIAAMTDKNRSMERQVMPPSRNGNSNSLPVHNLVKDFGTNEGKSIDDPTSGYNPENPFVNRDPRFGYTFIYNGAPWLNRVTNKKDAPVWTYYNAPSDGYNTALFHTGYFFRKMCHESADGTGGTNPERVLPLIRYADILLMHAEAVNESQAAGENSPAPQLAYTRLMEIRERAGIRPGNPVLYGLKAGMTKAEMRKAIQLERRVELAYEDARFFDVRRWMIAMETQNVTLTALKMTPTGSSTYKYEIVPITYNARHNFRLPMHYFPLPMVETGRNTAMLQNPGY</sequence>
<dbReference type="EMBL" id="RIAR02000001">
    <property type="protein sequence ID" value="NSL86939.1"/>
    <property type="molecule type" value="Genomic_DNA"/>
</dbReference>
<evidence type="ECO:0000259" key="7">
    <source>
        <dbReference type="Pfam" id="PF14322"/>
    </source>
</evidence>
<dbReference type="SUPFAM" id="SSF48452">
    <property type="entry name" value="TPR-like"/>
    <property type="match status" value="1"/>
</dbReference>
<gene>
    <name evidence="8" type="ORF">ECE50_008870</name>
</gene>
<dbReference type="InterPro" id="IPR011990">
    <property type="entry name" value="TPR-like_helical_dom_sf"/>
</dbReference>
<dbReference type="Pfam" id="PF14322">
    <property type="entry name" value="SusD-like_3"/>
    <property type="match status" value="1"/>
</dbReference>
<evidence type="ECO:0000313" key="8">
    <source>
        <dbReference type="EMBL" id="NSL86939.1"/>
    </source>
</evidence>
<keyword evidence="9" id="KW-1185">Reference proteome</keyword>
<dbReference type="AlphaFoldDB" id="A0A3S1B590"/>
<dbReference type="PROSITE" id="PS51257">
    <property type="entry name" value="PROKAR_LIPOPROTEIN"/>
    <property type="match status" value="1"/>
</dbReference>
<evidence type="ECO:0000256" key="2">
    <source>
        <dbReference type="ARBA" id="ARBA00006275"/>
    </source>
</evidence>
<comment type="caution">
    <text evidence="8">The sequence shown here is derived from an EMBL/GenBank/DDBJ whole genome shotgun (WGS) entry which is preliminary data.</text>
</comment>
<dbReference type="Proteomes" id="UP000281028">
    <property type="component" value="Unassembled WGS sequence"/>
</dbReference>
<comment type="similarity">
    <text evidence="2">Belongs to the SusD family.</text>
</comment>
<organism evidence="8 9">
    <name type="scientific">Chitinophaga solisilvae</name>
    <dbReference type="NCBI Taxonomy" id="1233460"/>
    <lineage>
        <taxon>Bacteria</taxon>
        <taxon>Pseudomonadati</taxon>
        <taxon>Bacteroidota</taxon>
        <taxon>Chitinophagia</taxon>
        <taxon>Chitinophagales</taxon>
        <taxon>Chitinophagaceae</taxon>
        <taxon>Chitinophaga</taxon>
    </lineage>
</organism>
<reference evidence="8" key="1">
    <citation type="submission" date="2020-05" db="EMBL/GenBank/DDBJ databases">
        <title>Chitinophaga laudate sp. nov., isolated from a tropical peat swamp.</title>
        <authorList>
            <person name="Goh C.B.S."/>
            <person name="Lee M.S."/>
            <person name="Parimannan S."/>
            <person name="Pasbakhsh P."/>
            <person name="Yule C.M."/>
            <person name="Rajandas H."/>
            <person name="Loke S."/>
            <person name="Croft L."/>
            <person name="Tan J.B.L."/>
        </authorList>
    </citation>
    <scope>NUCLEOTIDE SEQUENCE</scope>
    <source>
        <strain evidence="8">Mgbs1</strain>
    </source>
</reference>
<dbReference type="Gene3D" id="1.25.40.390">
    <property type="match status" value="1"/>
</dbReference>
<evidence type="ECO:0000256" key="1">
    <source>
        <dbReference type="ARBA" id="ARBA00004442"/>
    </source>
</evidence>
<evidence type="ECO:0000256" key="5">
    <source>
        <dbReference type="ARBA" id="ARBA00023237"/>
    </source>
</evidence>
<accession>A0A3S1B590</accession>
<dbReference type="Pfam" id="PF07980">
    <property type="entry name" value="SusD_RagB"/>
    <property type="match status" value="1"/>
</dbReference>
<dbReference type="InterPro" id="IPR012944">
    <property type="entry name" value="SusD_RagB_dom"/>
</dbReference>
<keyword evidence="5" id="KW-0998">Cell outer membrane</keyword>
<dbReference type="GO" id="GO:0009279">
    <property type="term" value="C:cell outer membrane"/>
    <property type="evidence" value="ECO:0007669"/>
    <property type="project" value="UniProtKB-SubCell"/>
</dbReference>
<evidence type="ECO:0000256" key="3">
    <source>
        <dbReference type="ARBA" id="ARBA00022729"/>
    </source>
</evidence>
<keyword evidence="3" id="KW-0732">Signal</keyword>
<evidence type="ECO:0000313" key="9">
    <source>
        <dbReference type="Proteomes" id="UP000281028"/>
    </source>
</evidence>
<evidence type="ECO:0000259" key="6">
    <source>
        <dbReference type="Pfam" id="PF07980"/>
    </source>
</evidence>
<comment type="subcellular location">
    <subcellularLocation>
        <location evidence="1">Cell outer membrane</location>
    </subcellularLocation>
</comment>
<feature type="domain" description="SusD-like N-terminal" evidence="7">
    <location>
        <begin position="98"/>
        <end position="228"/>
    </location>
</feature>
<protein>
    <submittedName>
        <fullName evidence="8">RagB/SusD family nutrient uptake outer membrane protein</fullName>
    </submittedName>
</protein>